<feature type="transmembrane region" description="Helical" evidence="1">
    <location>
        <begin position="26"/>
        <end position="46"/>
    </location>
</feature>
<dbReference type="RefSeq" id="WP_344732739.1">
    <property type="nucleotide sequence ID" value="NZ_BAAAZH010000012.1"/>
</dbReference>
<reference evidence="3" key="1">
    <citation type="journal article" date="2019" name="Int. J. Syst. Evol. Microbiol.">
        <title>The Global Catalogue of Microorganisms (GCM) 10K type strain sequencing project: providing services to taxonomists for standard genome sequencing and annotation.</title>
        <authorList>
            <consortium name="The Broad Institute Genomics Platform"/>
            <consortium name="The Broad Institute Genome Sequencing Center for Infectious Disease"/>
            <person name="Wu L."/>
            <person name="Ma J."/>
        </authorList>
    </citation>
    <scope>NUCLEOTIDE SEQUENCE [LARGE SCALE GENOMIC DNA]</scope>
    <source>
        <strain evidence="3">JCM 16703</strain>
    </source>
</reference>
<comment type="caution">
    <text evidence="2">The sequence shown here is derived from an EMBL/GenBank/DDBJ whole genome shotgun (WGS) entry which is preliminary data.</text>
</comment>
<evidence type="ECO:0000256" key="1">
    <source>
        <dbReference type="SAM" id="Phobius"/>
    </source>
</evidence>
<accession>A0ABP7XHD3</accession>
<keyword evidence="1" id="KW-1133">Transmembrane helix</keyword>
<dbReference type="Proteomes" id="UP001501495">
    <property type="component" value="Unassembled WGS sequence"/>
</dbReference>
<sequence>MTSSDLSSGHLSERYGTPSPWRRRGIAAVVAAFVAAFACWLAWTTWIHANPQVSSELLGFTVEGEHAVTARVAVDVSDGVDPTTARCLLRAYAEDHNTVGEFTFTPAEGSGRYTETIRTERRATSADVVGCTTPDQNNPS</sequence>
<dbReference type="EMBL" id="BAAAZH010000012">
    <property type="protein sequence ID" value="GAA4116071.1"/>
    <property type="molecule type" value="Genomic_DNA"/>
</dbReference>
<gene>
    <name evidence="2" type="ORF">GCM10022215_15530</name>
</gene>
<dbReference type="InterPro" id="IPR025443">
    <property type="entry name" value="DUF4307"/>
</dbReference>
<name>A0ABP7XHD3_9ACTN</name>
<evidence type="ECO:0000313" key="3">
    <source>
        <dbReference type="Proteomes" id="UP001501495"/>
    </source>
</evidence>
<protein>
    <recommendedName>
        <fullName evidence="4">DUF4307 domain-containing protein</fullName>
    </recommendedName>
</protein>
<keyword evidence="1" id="KW-0812">Transmembrane</keyword>
<proteinExistence type="predicted"/>
<keyword evidence="1" id="KW-0472">Membrane</keyword>
<keyword evidence="3" id="KW-1185">Reference proteome</keyword>
<evidence type="ECO:0008006" key="4">
    <source>
        <dbReference type="Google" id="ProtNLM"/>
    </source>
</evidence>
<dbReference type="Pfam" id="PF14155">
    <property type="entry name" value="DUF4307"/>
    <property type="match status" value="1"/>
</dbReference>
<organism evidence="2 3">
    <name type="scientific">Nocardioides fonticola</name>
    <dbReference type="NCBI Taxonomy" id="450363"/>
    <lineage>
        <taxon>Bacteria</taxon>
        <taxon>Bacillati</taxon>
        <taxon>Actinomycetota</taxon>
        <taxon>Actinomycetes</taxon>
        <taxon>Propionibacteriales</taxon>
        <taxon>Nocardioidaceae</taxon>
        <taxon>Nocardioides</taxon>
    </lineage>
</organism>
<evidence type="ECO:0000313" key="2">
    <source>
        <dbReference type="EMBL" id="GAA4116071.1"/>
    </source>
</evidence>